<protein>
    <submittedName>
        <fullName evidence="3">Uncharacterized protein</fullName>
    </submittedName>
</protein>
<feature type="region of interest" description="Disordered" evidence="1">
    <location>
        <begin position="87"/>
        <end position="119"/>
    </location>
</feature>
<organism evidence="3 4">
    <name type="scientific">Hirsutella rhossiliensis</name>
    <dbReference type="NCBI Taxonomy" id="111463"/>
    <lineage>
        <taxon>Eukaryota</taxon>
        <taxon>Fungi</taxon>
        <taxon>Dikarya</taxon>
        <taxon>Ascomycota</taxon>
        <taxon>Pezizomycotina</taxon>
        <taxon>Sordariomycetes</taxon>
        <taxon>Hypocreomycetidae</taxon>
        <taxon>Hypocreales</taxon>
        <taxon>Ophiocordycipitaceae</taxon>
        <taxon>Hirsutella</taxon>
    </lineage>
</organism>
<sequence>MKSAIVLASTAALVGALPQGKPAAGQKLPWIEDVSFGGLYCGWLRDTWFEHSEENCGTQTFCEDFDDQQKMRDYLKAEPEFKSAKECFAARETKPGSTPDPAQQPKTETVAASQEGSPS</sequence>
<name>A0A9P8MTP8_9HYPO</name>
<dbReference type="EMBL" id="JAIZPD010000009">
    <property type="protein sequence ID" value="KAH0960984.1"/>
    <property type="molecule type" value="Genomic_DNA"/>
</dbReference>
<keyword evidence="4" id="KW-1185">Reference proteome</keyword>
<dbReference type="RefSeq" id="XP_044718497.1">
    <property type="nucleotide sequence ID" value="XM_044866608.1"/>
</dbReference>
<dbReference type="OrthoDB" id="4932051at2759"/>
<proteinExistence type="predicted"/>
<evidence type="ECO:0000313" key="4">
    <source>
        <dbReference type="Proteomes" id="UP000824596"/>
    </source>
</evidence>
<keyword evidence="2" id="KW-0732">Signal</keyword>
<evidence type="ECO:0000313" key="3">
    <source>
        <dbReference type="EMBL" id="KAH0960984.1"/>
    </source>
</evidence>
<evidence type="ECO:0000256" key="2">
    <source>
        <dbReference type="SAM" id="SignalP"/>
    </source>
</evidence>
<dbReference type="AlphaFoldDB" id="A0A9P8MTP8"/>
<feature type="signal peptide" evidence="2">
    <location>
        <begin position="1"/>
        <end position="16"/>
    </location>
</feature>
<dbReference type="GeneID" id="68357266"/>
<gene>
    <name evidence="3" type="ORF">HRG_08137</name>
</gene>
<evidence type="ECO:0000256" key="1">
    <source>
        <dbReference type="SAM" id="MobiDB-lite"/>
    </source>
</evidence>
<accession>A0A9P8MTP8</accession>
<dbReference type="Proteomes" id="UP000824596">
    <property type="component" value="Unassembled WGS sequence"/>
</dbReference>
<comment type="caution">
    <text evidence="3">The sequence shown here is derived from an EMBL/GenBank/DDBJ whole genome shotgun (WGS) entry which is preliminary data.</text>
</comment>
<feature type="compositionally biased region" description="Polar residues" evidence="1">
    <location>
        <begin position="100"/>
        <end position="119"/>
    </location>
</feature>
<reference evidence="3" key="1">
    <citation type="submission" date="2021-09" db="EMBL/GenBank/DDBJ databases">
        <title>A high-quality genome of the endoparasitic fungus Hirsutella rhossiliensis with a comparison of Hirsutella genomes reveals transposable elements contributing to genome size variation.</title>
        <authorList>
            <person name="Lin R."/>
            <person name="Jiao Y."/>
            <person name="Sun X."/>
            <person name="Ling J."/>
            <person name="Xie B."/>
            <person name="Cheng X."/>
        </authorList>
    </citation>
    <scope>NUCLEOTIDE SEQUENCE</scope>
    <source>
        <strain evidence="3">HR02</strain>
    </source>
</reference>
<feature type="chain" id="PRO_5040497400" evidence="2">
    <location>
        <begin position="17"/>
        <end position="119"/>
    </location>
</feature>